<sequence>MVKKNTKLAVVASCTVLGLVVAKPAFAAPGLDLNVGGGSGGPSVEVGIEAPDVPVLSPDNPDEPGTPQLPPTDPVEPPSGDDPADPPTDPIDPPGDDDPIIDLPGDDDPVQPPSDEEPPADHNPDHGGSTDPVDSPTDTIQHPDSGYEATPVHEPEVSEGKQDFAYGNKGAAKETAKGGAMPDTSANQPAYLLGGLAAMAAGILMLFRRRKAADRA</sequence>
<feature type="compositionally biased region" description="Basic and acidic residues" evidence="6">
    <location>
        <begin position="151"/>
        <end position="162"/>
    </location>
</feature>
<reference evidence="10" key="1">
    <citation type="journal article" date="2014" name="Int. J. Syst. Evol. Microbiol.">
        <title>Complete genome sequence of Corynebacterium casei LMG S-19264T (=DSM 44701T), isolated from a smear-ripened cheese.</title>
        <authorList>
            <consortium name="US DOE Joint Genome Institute (JGI-PGF)"/>
            <person name="Walter F."/>
            <person name="Albersmeier A."/>
            <person name="Kalinowski J."/>
            <person name="Ruckert C."/>
        </authorList>
    </citation>
    <scope>NUCLEOTIDE SEQUENCE</scope>
    <source>
        <strain evidence="10">CGMCC 1.15179</strain>
    </source>
</reference>
<evidence type="ECO:0000256" key="6">
    <source>
        <dbReference type="SAM" id="MobiDB-lite"/>
    </source>
</evidence>
<gene>
    <name evidence="10" type="ORF">GCM10011571_03450</name>
</gene>
<keyword evidence="11" id="KW-1185">Reference proteome</keyword>
<organism evidence="10 11">
    <name type="scientific">Marinithermofilum abyssi</name>
    <dbReference type="NCBI Taxonomy" id="1571185"/>
    <lineage>
        <taxon>Bacteria</taxon>
        <taxon>Bacillati</taxon>
        <taxon>Bacillota</taxon>
        <taxon>Bacilli</taxon>
        <taxon>Bacillales</taxon>
        <taxon>Thermoactinomycetaceae</taxon>
        <taxon>Marinithermofilum</taxon>
    </lineage>
</organism>
<feature type="transmembrane region" description="Helical" evidence="7">
    <location>
        <begin position="190"/>
        <end position="207"/>
    </location>
</feature>
<keyword evidence="4 8" id="KW-0732">Signal</keyword>
<evidence type="ECO:0000256" key="4">
    <source>
        <dbReference type="ARBA" id="ARBA00022729"/>
    </source>
</evidence>
<feature type="compositionally biased region" description="Pro residues" evidence="6">
    <location>
        <begin position="67"/>
        <end position="77"/>
    </location>
</feature>
<evidence type="ECO:0000256" key="5">
    <source>
        <dbReference type="ARBA" id="ARBA00023088"/>
    </source>
</evidence>
<feature type="signal peptide" evidence="8">
    <location>
        <begin position="1"/>
        <end position="27"/>
    </location>
</feature>
<evidence type="ECO:0000256" key="1">
    <source>
        <dbReference type="ARBA" id="ARBA00004168"/>
    </source>
</evidence>
<keyword evidence="7" id="KW-0472">Membrane</keyword>
<dbReference type="RefSeq" id="WP_188646189.1">
    <property type="nucleotide sequence ID" value="NZ_BMHQ01000001.1"/>
</dbReference>
<accession>A0A8J2YA42</accession>
<dbReference type="Pfam" id="PF00746">
    <property type="entry name" value="Gram_pos_anchor"/>
    <property type="match status" value="1"/>
</dbReference>
<keyword evidence="7" id="KW-1133">Transmembrane helix</keyword>
<evidence type="ECO:0000313" key="11">
    <source>
        <dbReference type="Proteomes" id="UP000625210"/>
    </source>
</evidence>
<keyword evidence="7" id="KW-0812">Transmembrane</keyword>
<feature type="chain" id="PRO_5035266736" description="Gram-positive cocci surface proteins LPxTG domain-containing protein" evidence="8">
    <location>
        <begin position="28"/>
        <end position="216"/>
    </location>
</feature>
<feature type="compositionally biased region" description="Acidic residues" evidence="6">
    <location>
        <begin position="94"/>
        <end position="118"/>
    </location>
</feature>
<protein>
    <recommendedName>
        <fullName evidence="9">Gram-positive cocci surface proteins LPxTG domain-containing protein</fullName>
    </recommendedName>
</protein>
<keyword evidence="2" id="KW-0134">Cell wall</keyword>
<feature type="domain" description="Gram-positive cocci surface proteins LPxTG" evidence="9">
    <location>
        <begin position="175"/>
        <end position="211"/>
    </location>
</feature>
<evidence type="ECO:0000256" key="7">
    <source>
        <dbReference type="SAM" id="Phobius"/>
    </source>
</evidence>
<reference evidence="10" key="2">
    <citation type="submission" date="2020-09" db="EMBL/GenBank/DDBJ databases">
        <authorList>
            <person name="Sun Q."/>
            <person name="Zhou Y."/>
        </authorList>
    </citation>
    <scope>NUCLEOTIDE SEQUENCE</scope>
    <source>
        <strain evidence="10">CGMCC 1.15179</strain>
    </source>
</reference>
<evidence type="ECO:0000256" key="3">
    <source>
        <dbReference type="ARBA" id="ARBA00022525"/>
    </source>
</evidence>
<keyword evidence="3" id="KW-0964">Secreted</keyword>
<evidence type="ECO:0000256" key="2">
    <source>
        <dbReference type="ARBA" id="ARBA00022512"/>
    </source>
</evidence>
<comment type="caution">
    <text evidence="10">The sequence shown here is derived from an EMBL/GenBank/DDBJ whole genome shotgun (WGS) entry which is preliminary data.</text>
</comment>
<name>A0A8J2YA42_9BACL</name>
<comment type="subcellular location">
    <subcellularLocation>
        <location evidence="1">Secreted</location>
        <location evidence="1">Cell wall</location>
        <topology evidence="1">Peptidoglycan-anchor</topology>
    </subcellularLocation>
</comment>
<dbReference type="EMBL" id="BMHQ01000001">
    <property type="protein sequence ID" value="GGE05655.1"/>
    <property type="molecule type" value="Genomic_DNA"/>
</dbReference>
<dbReference type="InterPro" id="IPR019931">
    <property type="entry name" value="LPXTG_anchor"/>
</dbReference>
<evidence type="ECO:0000259" key="9">
    <source>
        <dbReference type="Pfam" id="PF00746"/>
    </source>
</evidence>
<evidence type="ECO:0000313" key="10">
    <source>
        <dbReference type="EMBL" id="GGE05655.1"/>
    </source>
</evidence>
<evidence type="ECO:0000256" key="8">
    <source>
        <dbReference type="SAM" id="SignalP"/>
    </source>
</evidence>
<feature type="region of interest" description="Disordered" evidence="6">
    <location>
        <begin position="29"/>
        <end position="188"/>
    </location>
</feature>
<dbReference type="AlphaFoldDB" id="A0A8J2YA42"/>
<proteinExistence type="predicted"/>
<dbReference type="Proteomes" id="UP000625210">
    <property type="component" value="Unassembled WGS sequence"/>
</dbReference>
<keyword evidence="5" id="KW-0572">Peptidoglycan-anchor</keyword>
<dbReference type="NCBIfam" id="TIGR01167">
    <property type="entry name" value="LPXTG_anchor"/>
    <property type="match status" value="1"/>
</dbReference>